<evidence type="ECO:0000256" key="1">
    <source>
        <dbReference type="ARBA" id="ARBA00004651"/>
    </source>
</evidence>
<reference evidence="9" key="1">
    <citation type="journal article" date="2018" name="Front. Microbiol.">
        <title>Genome-Based Analysis Reveals the Taxonomy and Diversity of the Family Idiomarinaceae.</title>
        <authorList>
            <person name="Liu Y."/>
            <person name="Lai Q."/>
            <person name="Shao Z."/>
        </authorList>
    </citation>
    <scope>NUCLEOTIDE SEQUENCE [LARGE SCALE GENOMIC DNA]</scope>
    <source>
        <strain evidence="9">BH195</strain>
    </source>
</reference>
<feature type="transmembrane region" description="Helical" evidence="6">
    <location>
        <begin position="256"/>
        <end position="279"/>
    </location>
</feature>
<dbReference type="RefSeq" id="WP_126761907.1">
    <property type="nucleotide sequence ID" value="NZ_JBHLTZ010000004.1"/>
</dbReference>
<dbReference type="InterPro" id="IPR036259">
    <property type="entry name" value="MFS_trans_sf"/>
</dbReference>
<evidence type="ECO:0000259" key="7">
    <source>
        <dbReference type="PROSITE" id="PS50850"/>
    </source>
</evidence>
<name>A0A432Y0L6_9GAMM</name>
<gene>
    <name evidence="8" type="ORF">CWI69_03455</name>
</gene>
<feature type="transmembrane region" description="Helical" evidence="6">
    <location>
        <begin position="352"/>
        <end position="372"/>
    </location>
</feature>
<evidence type="ECO:0000256" key="6">
    <source>
        <dbReference type="SAM" id="Phobius"/>
    </source>
</evidence>
<evidence type="ECO:0000313" key="9">
    <source>
        <dbReference type="Proteomes" id="UP000287198"/>
    </source>
</evidence>
<dbReference type="Pfam" id="PF07690">
    <property type="entry name" value="MFS_1"/>
    <property type="match status" value="1"/>
</dbReference>
<feature type="transmembrane region" description="Helical" evidence="6">
    <location>
        <begin position="82"/>
        <end position="101"/>
    </location>
</feature>
<keyword evidence="3 6" id="KW-0812">Transmembrane</keyword>
<feature type="transmembrane region" description="Helical" evidence="6">
    <location>
        <begin position="291"/>
        <end position="310"/>
    </location>
</feature>
<dbReference type="PANTHER" id="PTHR43124:SF3">
    <property type="entry name" value="CHLORAMPHENICOL EFFLUX PUMP RV0191"/>
    <property type="match status" value="1"/>
</dbReference>
<feature type="transmembrane region" description="Helical" evidence="6">
    <location>
        <begin position="316"/>
        <end position="340"/>
    </location>
</feature>
<evidence type="ECO:0000313" key="8">
    <source>
        <dbReference type="EMBL" id="RUO54481.1"/>
    </source>
</evidence>
<keyword evidence="5 6" id="KW-0472">Membrane</keyword>
<evidence type="ECO:0000256" key="4">
    <source>
        <dbReference type="ARBA" id="ARBA00022989"/>
    </source>
</evidence>
<feature type="domain" description="Major facilitator superfamily (MFS) profile" evidence="7">
    <location>
        <begin position="15"/>
        <end position="400"/>
    </location>
</feature>
<accession>A0A432Y0L6</accession>
<dbReference type="InterPro" id="IPR011701">
    <property type="entry name" value="MFS"/>
</dbReference>
<sequence>MFRQYFRLLRQHPQFLAFGFLATFFSSFGQTFLLGLFTDSFRTAHSLSHGEYGAIYAAATFIGGLLLMRIGKQLDNVSLAQFTSFTFIGIALSALVITWPIHLVTLFIGLAGLRFFGQGFMGHIAMTSMGRYFVEQRGKAVAFAGMGFPLGELLLPVLIVALVAAYDWQVTWWLFAVFLICGLPVMLWLQTHKPKNEVPAAVSAPDEAAALEVALRQRDLLRQRKFWVVLPALLGLPFVVTALLLNQLWLADQQSWSVAATASAIMIFSLSRVTVSVFAGDWIDRLGSKRFIGLNILPVTFGTVLLAANFGVWSWWAFLGLAGVSAGINSALSGTLWAEVYGTRYLATVRALVHAMMVFSTALAPFLMGILIDTGWSPTAILLTFSAILAAAWLNARRLT</sequence>
<keyword evidence="4 6" id="KW-1133">Transmembrane helix</keyword>
<keyword evidence="2" id="KW-1003">Cell membrane</keyword>
<dbReference type="PANTHER" id="PTHR43124">
    <property type="entry name" value="PURINE EFFLUX PUMP PBUE"/>
    <property type="match status" value="1"/>
</dbReference>
<dbReference type="Proteomes" id="UP000287198">
    <property type="component" value="Unassembled WGS sequence"/>
</dbReference>
<comment type="subcellular location">
    <subcellularLocation>
        <location evidence="1">Cell membrane</location>
        <topology evidence="1">Multi-pass membrane protein</topology>
    </subcellularLocation>
</comment>
<dbReference type="PROSITE" id="PS50850">
    <property type="entry name" value="MFS"/>
    <property type="match status" value="1"/>
</dbReference>
<keyword evidence="9" id="KW-1185">Reference proteome</keyword>
<feature type="transmembrane region" description="Helical" evidence="6">
    <location>
        <begin position="140"/>
        <end position="164"/>
    </location>
</feature>
<dbReference type="AlphaFoldDB" id="A0A432Y0L6"/>
<evidence type="ECO:0000256" key="2">
    <source>
        <dbReference type="ARBA" id="ARBA00022475"/>
    </source>
</evidence>
<proteinExistence type="predicted"/>
<dbReference type="OrthoDB" id="1404228at2"/>
<dbReference type="InterPro" id="IPR050189">
    <property type="entry name" value="MFS_Efflux_Transporters"/>
</dbReference>
<feature type="transmembrane region" description="Helical" evidence="6">
    <location>
        <begin position="107"/>
        <end position="128"/>
    </location>
</feature>
<dbReference type="GO" id="GO:0022857">
    <property type="term" value="F:transmembrane transporter activity"/>
    <property type="evidence" value="ECO:0007669"/>
    <property type="project" value="InterPro"/>
</dbReference>
<protein>
    <recommendedName>
        <fullName evidence="7">Major facilitator superfamily (MFS) profile domain-containing protein</fullName>
    </recommendedName>
</protein>
<feature type="transmembrane region" description="Helical" evidence="6">
    <location>
        <begin position="378"/>
        <end position="396"/>
    </location>
</feature>
<dbReference type="Gene3D" id="1.20.1250.20">
    <property type="entry name" value="MFS general substrate transporter like domains"/>
    <property type="match status" value="2"/>
</dbReference>
<dbReference type="GO" id="GO:0005886">
    <property type="term" value="C:plasma membrane"/>
    <property type="evidence" value="ECO:0007669"/>
    <property type="project" value="UniProtKB-SubCell"/>
</dbReference>
<organism evidence="8 9">
    <name type="scientific">Pseudidiomarina halophila</name>
    <dbReference type="NCBI Taxonomy" id="1449799"/>
    <lineage>
        <taxon>Bacteria</taxon>
        <taxon>Pseudomonadati</taxon>
        <taxon>Pseudomonadota</taxon>
        <taxon>Gammaproteobacteria</taxon>
        <taxon>Alteromonadales</taxon>
        <taxon>Idiomarinaceae</taxon>
        <taxon>Pseudidiomarina</taxon>
    </lineage>
</organism>
<feature type="transmembrane region" description="Helical" evidence="6">
    <location>
        <begin position="226"/>
        <end position="250"/>
    </location>
</feature>
<dbReference type="InterPro" id="IPR020846">
    <property type="entry name" value="MFS_dom"/>
</dbReference>
<feature type="transmembrane region" description="Helical" evidence="6">
    <location>
        <begin position="170"/>
        <end position="189"/>
    </location>
</feature>
<comment type="caution">
    <text evidence="8">The sequence shown here is derived from an EMBL/GenBank/DDBJ whole genome shotgun (WGS) entry which is preliminary data.</text>
</comment>
<evidence type="ECO:0000256" key="3">
    <source>
        <dbReference type="ARBA" id="ARBA00022692"/>
    </source>
</evidence>
<dbReference type="EMBL" id="PIPW01000001">
    <property type="protein sequence ID" value="RUO54481.1"/>
    <property type="molecule type" value="Genomic_DNA"/>
</dbReference>
<feature type="transmembrane region" description="Helical" evidence="6">
    <location>
        <begin position="53"/>
        <end position="70"/>
    </location>
</feature>
<dbReference type="SUPFAM" id="SSF103473">
    <property type="entry name" value="MFS general substrate transporter"/>
    <property type="match status" value="1"/>
</dbReference>
<evidence type="ECO:0000256" key="5">
    <source>
        <dbReference type="ARBA" id="ARBA00023136"/>
    </source>
</evidence>